<sequence length="402" mass="46463">MIKKKFIPPSYNTIEFSGVGSKIERVVKNARKHKYKYISPESVNKIIGKWAPISNMNFSYLLECFIAAMNDTGISIMNARGAYKTDIPNVPESLIGVGHKLLSSNKNYRRGSWNLFSELDFDIVHQCIEGKPVETVVKPYFAFEDFKRSREESRVVVHAIVAEFEGTPWTISFPLQYIMVGFPDFKDQHFGYCHKIALLDGDGKVEKEYVYIGITSRNWLKRMSEHFNEIKSGSNKLFHKTWRNFTGNKKVLLSSELIVGDHSYEQIMNWEETMVDRCMMENRSLNMIPGGFKGMKYLYKHRMLNSDKVSITERDAAISEYQKLHPRAGVANVLISDLWQNDEYAAKVICSSDERLSIEQVFKIRELSSLGYTDKEIIELVKARNILQVQRVIKGITYSRIR</sequence>
<dbReference type="EMBL" id="MG214531">
    <property type="protein sequence ID" value="ATQ63361.1"/>
    <property type="molecule type" value="Genomic_DNA"/>
</dbReference>
<accession>A0A2D2CLF4</accession>
<dbReference type="AlphaFoldDB" id="A0A2D2CLF4"/>
<protein>
    <recommendedName>
        <fullName evidence="2">GIY-YIG domain-containing protein</fullName>
    </recommendedName>
</protein>
<evidence type="ECO:0000313" key="1">
    <source>
        <dbReference type="EMBL" id="ATQ63361.1"/>
    </source>
</evidence>
<evidence type="ECO:0008006" key="2">
    <source>
        <dbReference type="Google" id="ProtNLM"/>
    </source>
</evidence>
<reference evidence="1" key="1">
    <citation type="submission" date="2017-10" db="EMBL/GenBank/DDBJ databases">
        <title>Presence of mcr-3.10 in Aeromonas caviae.</title>
        <authorList>
            <person name="Wang X."/>
            <person name="Wang Y."/>
        </authorList>
    </citation>
    <scope>NUCLEOTIDE SEQUENCE</scope>
    <source>
        <strain evidence="1">17AC</strain>
    </source>
</reference>
<proteinExistence type="predicted"/>
<organism evidence="1">
    <name type="scientific">Aeromonas caviae</name>
    <name type="common">Aeromonas punctata</name>
    <dbReference type="NCBI Taxonomy" id="648"/>
    <lineage>
        <taxon>Bacteria</taxon>
        <taxon>Pseudomonadati</taxon>
        <taxon>Pseudomonadota</taxon>
        <taxon>Gammaproteobacteria</taxon>
        <taxon>Aeromonadales</taxon>
        <taxon>Aeromonadaceae</taxon>
        <taxon>Aeromonas</taxon>
    </lineage>
</organism>
<name>A0A2D2CLF4_AERCA</name>